<dbReference type="AlphaFoldDB" id="A0A1I0T4R2"/>
<evidence type="ECO:0000256" key="2">
    <source>
        <dbReference type="PIRSR" id="PIRSR613078-2"/>
    </source>
</evidence>
<feature type="binding site" evidence="2">
    <location>
        <position position="59"/>
    </location>
    <ligand>
        <name>substrate</name>
    </ligand>
</feature>
<dbReference type="Proteomes" id="UP000198650">
    <property type="component" value="Unassembled WGS sequence"/>
</dbReference>
<gene>
    <name evidence="3" type="ORF">SAMN05192569_10133</name>
</gene>
<dbReference type="OrthoDB" id="9782128at2"/>
<dbReference type="InterPro" id="IPR050275">
    <property type="entry name" value="PGM_Phosphatase"/>
</dbReference>
<keyword evidence="4" id="KW-1185">Reference proteome</keyword>
<feature type="binding site" evidence="2">
    <location>
        <begin position="8"/>
        <end position="15"/>
    </location>
    <ligand>
        <name>substrate</name>
    </ligand>
</feature>
<dbReference type="SMART" id="SM00855">
    <property type="entry name" value="PGAM"/>
    <property type="match status" value="1"/>
</dbReference>
<dbReference type="InterPro" id="IPR013078">
    <property type="entry name" value="His_Pase_superF_clade-1"/>
</dbReference>
<feature type="active site" description="Tele-phosphohistidine intermediate" evidence="1">
    <location>
        <position position="9"/>
    </location>
</feature>
<organism evidence="3 4">
    <name type="scientific">Parageobacillus thermantarcticus</name>
    <dbReference type="NCBI Taxonomy" id="186116"/>
    <lineage>
        <taxon>Bacteria</taxon>
        <taxon>Bacillati</taxon>
        <taxon>Bacillota</taxon>
        <taxon>Bacilli</taxon>
        <taxon>Bacillales</taxon>
        <taxon>Anoxybacillaceae</taxon>
        <taxon>Parageobacillus</taxon>
    </lineage>
</organism>
<name>A0A1I0T4R2_9BACL</name>
<feature type="active site" description="Proton donor/acceptor" evidence="1">
    <location>
        <position position="85"/>
    </location>
</feature>
<proteinExistence type="predicted"/>
<dbReference type="Pfam" id="PF00300">
    <property type="entry name" value="His_Phos_1"/>
    <property type="match status" value="1"/>
</dbReference>
<feature type="binding site" evidence="2">
    <location>
        <position position="96"/>
    </location>
    <ligand>
        <name>substrate</name>
    </ligand>
</feature>
<evidence type="ECO:0000256" key="1">
    <source>
        <dbReference type="PIRSR" id="PIRSR613078-1"/>
    </source>
</evidence>
<dbReference type="InterPro" id="IPR001345">
    <property type="entry name" value="PG/BPGM_mutase_AS"/>
</dbReference>
<protein>
    <submittedName>
        <fullName evidence="3">Alpha-ribazole phosphatase/probable phosphoglycerate mutase/uncharacterized phosphatase</fullName>
    </submittedName>
</protein>
<dbReference type="SUPFAM" id="SSF53254">
    <property type="entry name" value="Phosphoglycerate mutase-like"/>
    <property type="match status" value="1"/>
</dbReference>
<reference evidence="4" key="1">
    <citation type="submission" date="2016-10" db="EMBL/GenBank/DDBJ databases">
        <authorList>
            <person name="Varghese N."/>
            <person name="Submissions S."/>
        </authorList>
    </citation>
    <scope>NUCLEOTIDE SEQUENCE [LARGE SCALE GENOMIC DNA]</scope>
    <source>
        <strain evidence="4">M1</strain>
    </source>
</reference>
<accession>A0A1I0T4R2</accession>
<dbReference type="GO" id="GO:0016791">
    <property type="term" value="F:phosphatase activity"/>
    <property type="evidence" value="ECO:0007669"/>
    <property type="project" value="TreeGrafter"/>
</dbReference>
<dbReference type="PANTHER" id="PTHR48100">
    <property type="entry name" value="BROAD-SPECIFICITY PHOSPHATASE YOR283W-RELATED"/>
    <property type="match status" value="1"/>
</dbReference>
<sequence length="212" mass="24530">MTKFYILRHGETEWNHNHNRYCGRTDIPLSCTGIKQANAVSQILKGIKFAKIYSSPLIRAKETARLIKENLSLTTSIETDERLIEIDFGRWEGKTKSQIQNEFPELWLKWANDPSNTKAGEIGETANEVYNRVYNFYHEKAQRYPDENILVVAHNTLNRIFIAGTLGLPFSKYRKLVQSNTGISILEIKEDNEFIWHQMNSFLHISSGSNHL</sequence>
<dbReference type="PANTHER" id="PTHR48100:SF10">
    <property type="entry name" value="2-CARBOXY-D-ARABINITOL-1-PHOSPHATASE-RELATED"/>
    <property type="match status" value="1"/>
</dbReference>
<evidence type="ECO:0000313" key="4">
    <source>
        <dbReference type="Proteomes" id="UP000198650"/>
    </source>
</evidence>
<dbReference type="InterPro" id="IPR029033">
    <property type="entry name" value="His_PPase_superfam"/>
</dbReference>
<dbReference type="EMBL" id="FOJS01000013">
    <property type="protein sequence ID" value="SFA46765.1"/>
    <property type="molecule type" value="Genomic_DNA"/>
</dbReference>
<dbReference type="Gene3D" id="3.40.50.1240">
    <property type="entry name" value="Phosphoglycerate mutase-like"/>
    <property type="match status" value="1"/>
</dbReference>
<dbReference type="RefSeq" id="WP_013401203.1">
    <property type="nucleotide sequence ID" value="NZ_FOJS01000013.1"/>
</dbReference>
<dbReference type="PROSITE" id="PS00175">
    <property type="entry name" value="PG_MUTASE"/>
    <property type="match status" value="1"/>
</dbReference>
<evidence type="ECO:0000313" key="3">
    <source>
        <dbReference type="EMBL" id="SFA46765.1"/>
    </source>
</evidence>
<dbReference type="STRING" id="186116.SAMN05192569_10133"/>
<dbReference type="CDD" id="cd07067">
    <property type="entry name" value="HP_PGM_like"/>
    <property type="match status" value="1"/>
</dbReference>